<feature type="chain" id="PRO_5002887734" evidence="1">
    <location>
        <begin position="20"/>
        <end position="181"/>
    </location>
</feature>
<keyword evidence="3" id="KW-1185">Reference proteome</keyword>
<evidence type="ECO:0000313" key="3">
    <source>
        <dbReference type="Proteomes" id="UP000000445"/>
    </source>
</evidence>
<dbReference type="Proteomes" id="UP000000445">
    <property type="component" value="Chromosome"/>
</dbReference>
<protein>
    <submittedName>
        <fullName evidence="2">Uncharacterized protein</fullName>
    </submittedName>
</protein>
<dbReference type="KEGG" id="tna:CTN_1931"/>
<name>B9KAX4_THENN</name>
<feature type="signal peptide" evidence="1">
    <location>
        <begin position="1"/>
        <end position="19"/>
    </location>
</feature>
<keyword evidence="1" id="KW-0732">Signal</keyword>
<reference evidence="2 3" key="1">
    <citation type="journal article" date="2009" name="Biosci. Biotechnol. Biochem.">
        <title>WeGAS: a web-based microbial genome annotation system.</title>
        <authorList>
            <person name="Lee D."/>
            <person name="Seo H."/>
            <person name="Park C."/>
            <person name="Park K."/>
        </authorList>
    </citation>
    <scope>NUCLEOTIDE SEQUENCE [LARGE SCALE GENOMIC DNA]</scope>
    <source>
        <strain evidence="3">ATCC 49049 / DSM 4359 / NBRC 107923 / NS-E</strain>
    </source>
</reference>
<dbReference type="HOGENOM" id="CLU_1776593_0_0_0"/>
<accession>B9KAX4</accession>
<dbReference type="STRING" id="309803.CTN_1931"/>
<dbReference type="RefSeq" id="WP_015920343.1">
    <property type="nucleotide sequence ID" value="NC_011978.1"/>
</dbReference>
<sequence length="181" mass="20251">MRKVIALCVLALAVPLLFAGAEYSGDFSNVELSDEATIRVHQWLDISSLNTVNNEFDIYDYDQEYEHLPPVDYVASFIVYNTNAALSVVVLVDLDPEPQDGQFTIKVRFYEWQPNPGTWFPADDFVDPGTEVTIEDHADSDLGQSLGIGFKISANEDVPADTYTLNYQIVFNPTVTFAQSQ</sequence>
<evidence type="ECO:0000256" key="1">
    <source>
        <dbReference type="SAM" id="SignalP"/>
    </source>
</evidence>
<gene>
    <name evidence="2" type="ordered locus">CTN_1931</name>
</gene>
<organism evidence="2 3">
    <name type="scientific">Thermotoga neapolitana (strain ATCC 49049 / DSM 4359 / NBRC 107923 / NS-E)</name>
    <dbReference type="NCBI Taxonomy" id="309803"/>
    <lineage>
        <taxon>Bacteria</taxon>
        <taxon>Thermotogati</taxon>
        <taxon>Thermotogota</taxon>
        <taxon>Thermotogae</taxon>
        <taxon>Thermotogales</taxon>
        <taxon>Thermotogaceae</taxon>
        <taxon>Thermotoga</taxon>
    </lineage>
</organism>
<proteinExistence type="predicted"/>
<dbReference type="EMBL" id="CP000916">
    <property type="protein sequence ID" value="ACM24107.1"/>
    <property type="molecule type" value="Genomic_DNA"/>
</dbReference>
<dbReference type="AlphaFoldDB" id="B9KAX4"/>
<evidence type="ECO:0000313" key="2">
    <source>
        <dbReference type="EMBL" id="ACM24107.1"/>
    </source>
</evidence>